<dbReference type="PANTHER" id="PTHR12791">
    <property type="entry name" value="GOLGI SNARE BET1-RELATED"/>
    <property type="match status" value="1"/>
</dbReference>
<dbReference type="InterPro" id="IPR000727">
    <property type="entry name" value="T_SNARE_dom"/>
</dbReference>
<evidence type="ECO:0000256" key="2">
    <source>
        <dbReference type="ARBA" id="ARBA00022448"/>
    </source>
</evidence>
<comment type="subcellular location">
    <subcellularLocation>
        <location evidence="8">Endomembrane system</location>
        <topology evidence="8">Single-pass type IV membrane protein</topology>
    </subcellularLocation>
    <subcellularLocation>
        <location evidence="1">Golgi apparatus membrane</location>
    </subcellularLocation>
</comment>
<feature type="domain" description="T-SNARE coiled-coil homology" evidence="10">
    <location>
        <begin position="19"/>
        <end position="81"/>
    </location>
</feature>
<organism evidence="11 12">
    <name type="scientific">Polypedilum vanderplanki</name>
    <name type="common">Sleeping chironomid midge</name>
    <dbReference type="NCBI Taxonomy" id="319348"/>
    <lineage>
        <taxon>Eukaryota</taxon>
        <taxon>Metazoa</taxon>
        <taxon>Ecdysozoa</taxon>
        <taxon>Arthropoda</taxon>
        <taxon>Hexapoda</taxon>
        <taxon>Insecta</taxon>
        <taxon>Pterygota</taxon>
        <taxon>Neoptera</taxon>
        <taxon>Endopterygota</taxon>
        <taxon>Diptera</taxon>
        <taxon>Nematocera</taxon>
        <taxon>Chironomoidea</taxon>
        <taxon>Chironomidae</taxon>
        <taxon>Chironominae</taxon>
        <taxon>Polypedilum</taxon>
        <taxon>Polypedilum</taxon>
    </lineage>
</organism>
<reference evidence="11" key="1">
    <citation type="submission" date="2021-03" db="EMBL/GenBank/DDBJ databases">
        <title>Chromosome level genome of the anhydrobiotic midge Polypedilum vanderplanki.</title>
        <authorList>
            <person name="Yoshida Y."/>
            <person name="Kikawada T."/>
            <person name="Gusev O."/>
        </authorList>
    </citation>
    <scope>NUCLEOTIDE SEQUENCE</scope>
    <source>
        <strain evidence="11">NIAS01</strain>
        <tissue evidence="11">Whole body or cell culture</tissue>
    </source>
</reference>
<dbReference type="Gene3D" id="1.20.5.110">
    <property type="match status" value="1"/>
</dbReference>
<protein>
    <recommendedName>
        <fullName evidence="10">t-SNARE coiled-coil homology domain-containing protein</fullName>
    </recommendedName>
</protein>
<dbReference type="Proteomes" id="UP001107558">
    <property type="component" value="Chromosome 1"/>
</dbReference>
<evidence type="ECO:0000256" key="6">
    <source>
        <dbReference type="ARBA" id="ARBA00023034"/>
    </source>
</evidence>
<evidence type="ECO:0000313" key="11">
    <source>
        <dbReference type="EMBL" id="KAG5682015.1"/>
    </source>
</evidence>
<sequence length="497" mass="57800">MMRRPQNYGYEPVPQSGDLELEHENNRLEEELKSKISSLKSITIEMRDEVRYQDKLLNELDDDMGKTSGFMQNTIGKVIRLSKHLNDELELEQNNSENFLNDCAKIENLKDKSNEINFLRDDNCYNKSDEDKQLWIINEKKKNQILNGNNNIEDMNANEAEIEIIRLRKECQALVELNRRLNIENNNPFHRGKNSVQNAVLQSKVETLEWQLKQVENSRDMYRAILEEVTRHLETCHTTFENWLHYQDHDTKIERSKSILCVGNKSTFDEDQPRHSISNMNINSSTPYSIRQKSATLFSELSYNSFKDFTKRKCTTDESNILSGHDIDATNQPSIEKLSKQGFRLLRTVQNFLSTHEPSLASSEKCENKNVHELSKETSESLMKLKNSNFENSTLLSNSLEHKHQYQKSNDECQLYATTKNVTKSAKRFSTTEDESGFSSMSSFHEIGLPIKETLTENRSLRNRDFHSVKRTENGSVATVNQEVKDSDENSYRVLWV</sequence>
<keyword evidence="3" id="KW-0812">Transmembrane</keyword>
<evidence type="ECO:0000256" key="3">
    <source>
        <dbReference type="ARBA" id="ARBA00022692"/>
    </source>
</evidence>
<dbReference type="CDD" id="cd15853">
    <property type="entry name" value="SNARE_Bet1"/>
    <property type="match status" value="1"/>
</dbReference>
<evidence type="ECO:0000259" key="10">
    <source>
        <dbReference type="PROSITE" id="PS50192"/>
    </source>
</evidence>
<dbReference type="OrthoDB" id="6600770at2759"/>
<keyword evidence="7" id="KW-0472">Membrane</keyword>
<evidence type="ECO:0000256" key="9">
    <source>
        <dbReference type="SAM" id="Coils"/>
    </source>
</evidence>
<keyword evidence="4" id="KW-0653">Protein transport</keyword>
<evidence type="ECO:0000256" key="8">
    <source>
        <dbReference type="ARBA" id="ARBA00046280"/>
    </source>
</evidence>
<evidence type="ECO:0000256" key="1">
    <source>
        <dbReference type="ARBA" id="ARBA00004394"/>
    </source>
</evidence>
<proteinExistence type="predicted"/>
<evidence type="ECO:0000313" key="12">
    <source>
        <dbReference type="Proteomes" id="UP001107558"/>
    </source>
</evidence>
<keyword evidence="9" id="KW-0175">Coiled coil</keyword>
<gene>
    <name evidence="11" type="ORF">PVAND_011409</name>
</gene>
<dbReference type="SUPFAM" id="SSF58038">
    <property type="entry name" value="SNARE fusion complex"/>
    <property type="match status" value="1"/>
</dbReference>
<dbReference type="EMBL" id="JADBJN010000001">
    <property type="protein sequence ID" value="KAG5682015.1"/>
    <property type="molecule type" value="Genomic_DNA"/>
</dbReference>
<dbReference type="InterPro" id="IPR039899">
    <property type="entry name" value="BET1_SNARE"/>
</dbReference>
<keyword evidence="2" id="KW-0813">Transport</keyword>
<accession>A0A9J6CJG6</accession>
<evidence type="ECO:0000256" key="5">
    <source>
        <dbReference type="ARBA" id="ARBA00022989"/>
    </source>
</evidence>
<dbReference type="GO" id="GO:0015031">
    <property type="term" value="P:protein transport"/>
    <property type="evidence" value="ECO:0007669"/>
    <property type="project" value="UniProtKB-KW"/>
</dbReference>
<keyword evidence="5" id="KW-1133">Transmembrane helix</keyword>
<evidence type="ECO:0000256" key="4">
    <source>
        <dbReference type="ARBA" id="ARBA00022927"/>
    </source>
</evidence>
<keyword evidence="6" id="KW-0333">Golgi apparatus</keyword>
<keyword evidence="12" id="KW-1185">Reference proteome</keyword>
<dbReference type="PROSITE" id="PS50192">
    <property type="entry name" value="T_SNARE"/>
    <property type="match status" value="1"/>
</dbReference>
<name>A0A9J6CJG6_POLVA</name>
<evidence type="ECO:0000256" key="7">
    <source>
        <dbReference type="ARBA" id="ARBA00023136"/>
    </source>
</evidence>
<feature type="coiled-coil region" evidence="9">
    <location>
        <begin position="138"/>
        <end position="218"/>
    </location>
</feature>
<dbReference type="AlphaFoldDB" id="A0A9J6CJG6"/>
<comment type="caution">
    <text evidence="11">The sequence shown here is derived from an EMBL/GenBank/DDBJ whole genome shotgun (WGS) entry which is preliminary data.</text>
</comment>
<dbReference type="GO" id="GO:0000139">
    <property type="term" value="C:Golgi membrane"/>
    <property type="evidence" value="ECO:0007669"/>
    <property type="project" value="UniProtKB-SubCell"/>
</dbReference>